<dbReference type="InterPro" id="IPR057991">
    <property type="entry name" value="TPR_TAF2_C"/>
</dbReference>
<dbReference type="InterPro" id="IPR042097">
    <property type="entry name" value="Aminopeptidase_N-like_N_sf"/>
</dbReference>
<protein>
    <recommendedName>
        <fullName evidence="3">Transcription initiation factor TFIID subunit 2</fullName>
    </recommendedName>
    <alternativeName>
        <fullName evidence="8">TBP-associated factor 2</fullName>
    </alternativeName>
</protein>
<dbReference type="CDD" id="cd09839">
    <property type="entry name" value="M1_like_TAF2"/>
    <property type="match status" value="1"/>
</dbReference>
<feature type="domain" description="Transcription initiation factor TFIID subunit 2 Ig-like" evidence="10">
    <location>
        <begin position="612"/>
        <end position="811"/>
    </location>
</feature>
<dbReference type="SUPFAM" id="SSF63737">
    <property type="entry name" value="Leukotriene A4 hydrolase N-terminal domain"/>
    <property type="match status" value="1"/>
</dbReference>
<evidence type="ECO:0000259" key="11">
    <source>
        <dbReference type="Pfam" id="PF25577"/>
    </source>
</evidence>
<evidence type="ECO:0000256" key="8">
    <source>
        <dbReference type="ARBA" id="ARBA00076306"/>
    </source>
</evidence>
<evidence type="ECO:0000256" key="4">
    <source>
        <dbReference type="ARBA" id="ARBA00023015"/>
    </source>
</evidence>
<dbReference type="InterPro" id="IPR057345">
    <property type="entry name" value="Ig-like_TAF2"/>
</dbReference>
<evidence type="ECO:0000256" key="5">
    <source>
        <dbReference type="ARBA" id="ARBA00023163"/>
    </source>
</evidence>
<keyword evidence="6" id="KW-0539">Nucleus</keyword>
<dbReference type="HOGENOM" id="CLU_002317_2_0_1"/>
<dbReference type="GO" id="GO:0000976">
    <property type="term" value="F:transcription cis-regulatory region binding"/>
    <property type="evidence" value="ECO:0000318"/>
    <property type="project" value="GO_Central"/>
</dbReference>
<dbReference type="GeneID" id="4622511"/>
<dbReference type="GO" id="GO:0003682">
    <property type="term" value="F:chromatin binding"/>
    <property type="evidence" value="ECO:0000318"/>
    <property type="project" value="GO_Central"/>
</dbReference>
<dbReference type="FunFam" id="1.10.390.10:FF:000011">
    <property type="entry name" value="Transcription initiation factor TFIID subunit"/>
    <property type="match status" value="1"/>
</dbReference>
<feature type="compositionally biased region" description="Polar residues" evidence="9">
    <location>
        <begin position="1316"/>
        <end position="1326"/>
    </location>
</feature>
<dbReference type="Proteomes" id="UP000000591">
    <property type="component" value="Chromosome VI"/>
</dbReference>
<comment type="subcellular location">
    <subcellularLocation>
        <location evidence="1">Nucleus</location>
    </subcellularLocation>
</comment>
<keyword evidence="5" id="KW-0804">Transcription</keyword>
<dbReference type="Gene3D" id="1.10.390.10">
    <property type="entry name" value="Neutral Protease Domain 2"/>
    <property type="match status" value="1"/>
</dbReference>
<dbReference type="eggNOG" id="KOG1932">
    <property type="taxonomic scope" value="Eukaryota"/>
</dbReference>
<reference evidence="12 13" key="1">
    <citation type="journal article" date="2004" name="Science">
        <title>The Ashbya gossypii genome as a tool for mapping the ancient Saccharomyces cerevisiae genome.</title>
        <authorList>
            <person name="Dietrich F.S."/>
            <person name="Voegeli S."/>
            <person name="Brachat S."/>
            <person name="Lerch A."/>
            <person name="Gates K."/>
            <person name="Steiner S."/>
            <person name="Mohr C."/>
            <person name="Pohlmann R."/>
            <person name="Luedi P."/>
            <person name="Choi S."/>
            <person name="Wing R.A."/>
            <person name="Flavier A."/>
            <person name="Gaffney T.D."/>
            <person name="Philippsen P."/>
        </authorList>
    </citation>
    <scope>NUCLEOTIDE SEQUENCE [LARGE SCALE GENOMIC DNA]</scope>
    <source>
        <strain evidence="13">ATCC 10895 / CBS 109.51 / FGSC 9923 / NRRL Y-1056</strain>
    </source>
</reference>
<evidence type="ECO:0000313" key="13">
    <source>
        <dbReference type="Proteomes" id="UP000000591"/>
    </source>
</evidence>
<feature type="compositionally biased region" description="Acidic residues" evidence="9">
    <location>
        <begin position="264"/>
        <end position="283"/>
    </location>
</feature>
<dbReference type="GO" id="GO:0006367">
    <property type="term" value="P:transcription initiation at RNA polymerase II promoter"/>
    <property type="evidence" value="ECO:0000318"/>
    <property type="project" value="GO_Central"/>
</dbReference>
<evidence type="ECO:0000256" key="1">
    <source>
        <dbReference type="ARBA" id="ARBA00004123"/>
    </source>
</evidence>
<sequence>MVHVKSTPRQTAAMPYISSGSMCKVAHQRVSIDVDLSKHLVSGFTEIIIIPLIQQLEYVSFDCKNMRVKDVIVENRRIDHYVHDDPYKQFSDRYVSAASDPLRTHNGVRQSHFLRSKLAEFSEAPEDSAKSQLLIKIPSSVKITLQDTASLSSYTPITPSIRTPAQESIFSPITIRIDYELSHPHSGLHFDTASSEPQYWNCYTTNTEYNSSVSHWVPCVDLLDEKCTWELEISVPKTVREIGTTKIIGAQPQRKRKLRSREYIDDEDEDDEELEPEEETEDSPLDRDMVVVCSEFATAKESAHPTDMAKKVVSFQIFNPVAPHHVGWAVGSFAVWSLPSLQSFDEQDDEQEDQGNNIQVQDDDDIVPIQIYTLPMPDINEATVLNTTLVCQSMMDFYSKEFGSYPFSSYAILFLPTLPDNTMDFASLSLCSTRLLYPPELIDPMFTTTNTLAWALASQWSGVNITPLELNDMWCCIGMAGYMALQFTRKLMGINEFKYRLKMASEAIVAQDWEKPPMARTFNNASMPVSSISRDIDFIKLKAPMVLYILDRRMTKTERSFGMSRVLPKIYLQAMSGDLSNNSLSTAHFQYVCERVNRSKLEQFFAQWVFGSGVPVFRITQRFNKKRMVVEMGIRQVQLQELGQGHIIGKRGFHASAMDYLCHPDKQLTQIFTGSMTIRIHEADGTPYEHIVELKDVFTKLDIQYNTKYKRLKRRRKINKPIKPDGKEASIVEPLPKDEDMKILDEDNDDIVLVNCLGDTLLSREDCQHWNLTDPAIIGEDDESQQQNEAFEWIRVDADFEWICKVYINQPDYMFASQLQQDRDVEAQIESIRFFEDVVASSAVNSQVYSSILTRTVMDDRYFYGVRLEACNALSKFILKEVEPNQFSGGARHLIAIFRYYFCYENSNIQKNNDFTDFSRYFIQCAIPRFLANTRDTQGKCPTFVKRFLLELLRYNDNSGNPYSDVRYVVAIIDSVVACTLGDPEDKEYINDLLNELKRFENLDRWLPSYQLLVSKAILKQYLLLAVDGVYKYDDLENILEYTVVDHISPELEGVVHIREGLQDLCLTAFTVLLLAGGIKNKEILKYFFENMCFHGDPYIRTKLCDVLIDCLNFIALKGSLDDLDEDVESLVNSVNSSSINDRGEPSIFVEDYNSDLRVRREQHMRSSIRGLISLVRTKFEKYEPLQKILWDVLHSPLLSVYQRKRLFDLLRVMYRLEDSFFVTLPSPRDKVLIAKDMGKGIIILKREGILKVHLPPKPPTVHEAHSRGAAVPRADPAADSPKIKLSLSKKTRLASTAAAVQPAAAKRAKAPAVTKSPQRSRAPKSTVTKLGALPLRYVKIVPEKRKVDISAVPFNKSVSILKATATSCLMRIKVPKDSIQPKQT</sequence>
<dbReference type="InParanoid" id="Q752A1"/>
<organism evidence="12 13">
    <name type="scientific">Eremothecium gossypii (strain ATCC 10895 / CBS 109.51 / FGSC 9923 / NRRL Y-1056)</name>
    <name type="common">Yeast</name>
    <name type="synonym">Ashbya gossypii</name>
    <dbReference type="NCBI Taxonomy" id="284811"/>
    <lineage>
        <taxon>Eukaryota</taxon>
        <taxon>Fungi</taxon>
        <taxon>Dikarya</taxon>
        <taxon>Ascomycota</taxon>
        <taxon>Saccharomycotina</taxon>
        <taxon>Saccharomycetes</taxon>
        <taxon>Saccharomycetales</taxon>
        <taxon>Saccharomycetaceae</taxon>
        <taxon>Eremothecium</taxon>
    </lineage>
</organism>
<evidence type="ECO:0000256" key="7">
    <source>
        <dbReference type="ARBA" id="ARBA00025346"/>
    </source>
</evidence>
<evidence type="ECO:0000256" key="3">
    <source>
        <dbReference type="ARBA" id="ARBA00017363"/>
    </source>
</evidence>
<dbReference type="STRING" id="284811.Q752A1"/>
<dbReference type="GO" id="GO:0005669">
    <property type="term" value="C:transcription factor TFIID complex"/>
    <property type="evidence" value="ECO:0000318"/>
    <property type="project" value="GO_Central"/>
</dbReference>
<comment type="similarity">
    <text evidence="2">Belongs to the TAF2 family.</text>
</comment>
<evidence type="ECO:0000259" key="10">
    <source>
        <dbReference type="Pfam" id="PF25316"/>
    </source>
</evidence>
<feature type="region of interest" description="Disordered" evidence="9">
    <location>
        <begin position="1256"/>
        <end position="1281"/>
    </location>
</feature>
<dbReference type="SUPFAM" id="SSF55486">
    <property type="entry name" value="Metalloproteases ('zincins'), catalytic domain"/>
    <property type="match status" value="1"/>
</dbReference>
<evidence type="ECO:0000256" key="9">
    <source>
        <dbReference type="SAM" id="MobiDB-lite"/>
    </source>
</evidence>
<reference evidence="13" key="2">
    <citation type="journal article" date="2013" name="G3 (Bethesda)">
        <title>Genomes of Ashbya fungi isolated from insects reveal four mating-type loci, numerous translocations, lack of transposons, and distinct gene duplications.</title>
        <authorList>
            <person name="Dietrich F.S."/>
            <person name="Voegeli S."/>
            <person name="Kuo S."/>
            <person name="Philippsen P."/>
        </authorList>
    </citation>
    <scope>GENOME REANNOTATION</scope>
    <source>
        <strain evidence="13">ATCC 10895 / CBS 109.51 / FGSC 9923 / NRRL Y-1056</strain>
    </source>
</reference>
<gene>
    <name evidence="12" type="ORF">AGOS_AFR674C</name>
</gene>
<dbReference type="PANTHER" id="PTHR15137:SF9">
    <property type="entry name" value="TRANSCRIPTION INITIATION FACTOR TFIID SUBUNIT 2"/>
    <property type="match status" value="1"/>
</dbReference>
<dbReference type="InterPro" id="IPR037813">
    <property type="entry name" value="TAF2"/>
</dbReference>
<proteinExistence type="inferred from homology"/>
<keyword evidence="4" id="KW-0805">Transcription regulation</keyword>
<feature type="domain" description="Transcription initiation factor TFIID subunit 2 TPR repeats" evidence="11">
    <location>
        <begin position="812"/>
        <end position="1021"/>
    </location>
</feature>
<dbReference type="FunCoup" id="Q752A1">
    <property type="interactions" value="712"/>
</dbReference>
<dbReference type="OMA" id="TDLFMKK"/>
<dbReference type="EMBL" id="AE016819">
    <property type="protein sequence ID" value="AAS54046.1"/>
    <property type="molecule type" value="Genomic_DNA"/>
</dbReference>
<comment type="function">
    <text evidence="7">Functions as a component of the DNA-binding general transcription factor complex TFIID. Binding of TFIID to a promoter (with or without TATA element) is the initial step in pre-initiation complex (PIC) formation. TFIID plays a key role in the regulation of gene expression by RNA polymerase II through different activities such as transcription activator interaction, core promoter recognition and selectivity, TFIIA and TFIIB interaction, chromatin modification (histone acetylation by TAF1), facilitation of DNA opening and initiation of transcription.</text>
</comment>
<evidence type="ECO:0000313" key="12">
    <source>
        <dbReference type="EMBL" id="AAS54046.1"/>
    </source>
</evidence>
<dbReference type="RefSeq" id="NP_986222.1">
    <property type="nucleotide sequence ID" value="NM_212358.1"/>
</dbReference>
<dbReference type="OrthoDB" id="308861at2759"/>
<dbReference type="Pfam" id="PF25316">
    <property type="entry name" value="TAF2_3rd"/>
    <property type="match status" value="1"/>
</dbReference>
<dbReference type="Gene3D" id="2.60.40.1730">
    <property type="entry name" value="tricorn interacting facor f3 domain"/>
    <property type="match status" value="1"/>
</dbReference>
<accession>Q752A1</accession>
<dbReference type="KEGG" id="ago:AGOS_AFR674C"/>
<evidence type="ECO:0000256" key="2">
    <source>
        <dbReference type="ARBA" id="ARBA00010937"/>
    </source>
</evidence>
<name>Q752A1_EREGS</name>
<dbReference type="InterPro" id="IPR027268">
    <property type="entry name" value="Peptidase_M4/M1_CTD_sf"/>
</dbReference>
<dbReference type="Pfam" id="PF25577">
    <property type="entry name" value="TPR_TAF2_C"/>
    <property type="match status" value="1"/>
</dbReference>
<feature type="compositionally biased region" description="Low complexity" evidence="9">
    <location>
        <begin position="1301"/>
        <end position="1315"/>
    </location>
</feature>
<dbReference type="PANTHER" id="PTHR15137">
    <property type="entry name" value="TRANSCRIPTION INITIATION FACTOR TFIID"/>
    <property type="match status" value="1"/>
</dbReference>
<evidence type="ECO:0000256" key="6">
    <source>
        <dbReference type="ARBA" id="ARBA00023242"/>
    </source>
</evidence>
<keyword evidence="13" id="KW-1185">Reference proteome</keyword>
<feature type="region of interest" description="Disordered" evidence="9">
    <location>
        <begin position="1301"/>
        <end position="1326"/>
    </location>
</feature>
<feature type="region of interest" description="Disordered" evidence="9">
    <location>
        <begin position="258"/>
        <end position="285"/>
    </location>
</feature>